<accession>A0A917J2M4</accession>
<gene>
    <name evidence="2" type="ORF">GCM10011379_40380</name>
</gene>
<dbReference type="GO" id="GO:0016787">
    <property type="term" value="F:hydrolase activity"/>
    <property type="evidence" value="ECO:0007669"/>
    <property type="project" value="UniProtKB-KW"/>
</dbReference>
<proteinExistence type="predicted"/>
<dbReference type="Gene3D" id="3.40.50.1820">
    <property type="entry name" value="alpha/beta hydrolase"/>
    <property type="match status" value="1"/>
</dbReference>
<evidence type="ECO:0000313" key="3">
    <source>
        <dbReference type="Proteomes" id="UP000627292"/>
    </source>
</evidence>
<dbReference type="InterPro" id="IPR052897">
    <property type="entry name" value="Sec-Metab_Biosynth_Hydrolase"/>
</dbReference>
<feature type="domain" description="AB hydrolase-1" evidence="1">
    <location>
        <begin position="12"/>
        <end position="224"/>
    </location>
</feature>
<dbReference type="Proteomes" id="UP000627292">
    <property type="component" value="Unassembled WGS sequence"/>
</dbReference>
<dbReference type="PANTHER" id="PTHR37017">
    <property type="entry name" value="AB HYDROLASE-1 DOMAIN-CONTAINING PROTEIN-RELATED"/>
    <property type="match status" value="1"/>
</dbReference>
<keyword evidence="3" id="KW-1185">Reference proteome</keyword>
<evidence type="ECO:0000313" key="2">
    <source>
        <dbReference type="EMBL" id="GGH76082.1"/>
    </source>
</evidence>
<dbReference type="Pfam" id="PF12697">
    <property type="entry name" value="Abhydrolase_6"/>
    <property type="match status" value="1"/>
</dbReference>
<evidence type="ECO:0000259" key="1">
    <source>
        <dbReference type="Pfam" id="PF12697"/>
    </source>
</evidence>
<dbReference type="InterPro" id="IPR000073">
    <property type="entry name" value="AB_hydrolase_1"/>
</dbReference>
<protein>
    <submittedName>
        <fullName evidence="2">Alpha/beta hydrolase</fullName>
    </submittedName>
</protein>
<dbReference type="EMBL" id="BMIB01000004">
    <property type="protein sequence ID" value="GGH76082.1"/>
    <property type="molecule type" value="Genomic_DNA"/>
</dbReference>
<sequence>MQFAGVAQIKNVVLVHGSYADGSGWQGVYNILTKKGYNVTIVQNPLTSFADDVASVKRVLDKLEGPVVLVGHSYGGVIITEAGNSPKVASLVYVAAFQPDAGENVLDLNGWAPPAPENGIIPPDSTGFSYYDKAKYHAGFCADLSKEQAAFMYASQGAMNVSGFVTRVTNPAWKTKPSWAIVATEDKSINPEIERKMYARSKAAVTEIKGSHVVFISQPKAVSAVIEAAAGAK</sequence>
<dbReference type="SUPFAM" id="SSF53474">
    <property type="entry name" value="alpha/beta-Hydrolases"/>
    <property type="match status" value="1"/>
</dbReference>
<keyword evidence="2" id="KW-0378">Hydrolase</keyword>
<dbReference type="PANTHER" id="PTHR37017:SF11">
    <property type="entry name" value="ESTERASE_LIPASE_THIOESTERASE DOMAIN-CONTAINING PROTEIN"/>
    <property type="match status" value="1"/>
</dbReference>
<dbReference type="InterPro" id="IPR029058">
    <property type="entry name" value="AB_hydrolase_fold"/>
</dbReference>
<dbReference type="AlphaFoldDB" id="A0A917J2M4"/>
<name>A0A917J2M4_9BACT</name>
<organism evidence="2 3">
    <name type="scientific">Filimonas zeae</name>
    <dbReference type="NCBI Taxonomy" id="1737353"/>
    <lineage>
        <taxon>Bacteria</taxon>
        <taxon>Pseudomonadati</taxon>
        <taxon>Bacteroidota</taxon>
        <taxon>Chitinophagia</taxon>
        <taxon>Chitinophagales</taxon>
        <taxon>Chitinophagaceae</taxon>
        <taxon>Filimonas</taxon>
    </lineage>
</organism>
<reference evidence="2" key="1">
    <citation type="journal article" date="2014" name="Int. J. Syst. Evol. Microbiol.">
        <title>Complete genome sequence of Corynebacterium casei LMG S-19264T (=DSM 44701T), isolated from a smear-ripened cheese.</title>
        <authorList>
            <consortium name="US DOE Joint Genome Institute (JGI-PGF)"/>
            <person name="Walter F."/>
            <person name="Albersmeier A."/>
            <person name="Kalinowski J."/>
            <person name="Ruckert C."/>
        </authorList>
    </citation>
    <scope>NUCLEOTIDE SEQUENCE</scope>
    <source>
        <strain evidence="2">CGMCC 1.15290</strain>
    </source>
</reference>
<comment type="caution">
    <text evidence="2">The sequence shown here is derived from an EMBL/GenBank/DDBJ whole genome shotgun (WGS) entry which is preliminary data.</text>
</comment>
<reference evidence="2" key="2">
    <citation type="submission" date="2020-09" db="EMBL/GenBank/DDBJ databases">
        <authorList>
            <person name="Sun Q."/>
            <person name="Zhou Y."/>
        </authorList>
    </citation>
    <scope>NUCLEOTIDE SEQUENCE</scope>
    <source>
        <strain evidence="2">CGMCC 1.15290</strain>
    </source>
</reference>